<accession>A0AAD7KAB3</accession>
<keyword evidence="3" id="KW-1185">Reference proteome</keyword>
<comment type="caution">
    <text evidence="2">The sequence shown here is derived from an EMBL/GenBank/DDBJ whole genome shotgun (WGS) entry which is preliminary data.</text>
</comment>
<evidence type="ECO:0000313" key="2">
    <source>
        <dbReference type="EMBL" id="KAJ7780233.1"/>
    </source>
</evidence>
<evidence type="ECO:0000313" key="3">
    <source>
        <dbReference type="Proteomes" id="UP001215280"/>
    </source>
</evidence>
<feature type="region of interest" description="Disordered" evidence="1">
    <location>
        <begin position="1"/>
        <end position="44"/>
    </location>
</feature>
<reference evidence="2" key="1">
    <citation type="submission" date="2023-03" db="EMBL/GenBank/DDBJ databases">
        <title>Massive genome expansion in bonnet fungi (Mycena s.s.) driven by repeated elements and novel gene families across ecological guilds.</title>
        <authorList>
            <consortium name="Lawrence Berkeley National Laboratory"/>
            <person name="Harder C.B."/>
            <person name="Miyauchi S."/>
            <person name="Viragh M."/>
            <person name="Kuo A."/>
            <person name="Thoen E."/>
            <person name="Andreopoulos B."/>
            <person name="Lu D."/>
            <person name="Skrede I."/>
            <person name="Drula E."/>
            <person name="Henrissat B."/>
            <person name="Morin E."/>
            <person name="Kohler A."/>
            <person name="Barry K."/>
            <person name="LaButti K."/>
            <person name="Morin E."/>
            <person name="Salamov A."/>
            <person name="Lipzen A."/>
            <person name="Mereny Z."/>
            <person name="Hegedus B."/>
            <person name="Baldrian P."/>
            <person name="Stursova M."/>
            <person name="Weitz H."/>
            <person name="Taylor A."/>
            <person name="Grigoriev I.V."/>
            <person name="Nagy L.G."/>
            <person name="Martin F."/>
            <person name="Kauserud H."/>
        </authorList>
    </citation>
    <scope>NUCLEOTIDE SEQUENCE</scope>
    <source>
        <strain evidence="2">CBHHK188m</strain>
    </source>
</reference>
<sequence length="74" mass="7926">MPLRTVLPLSAPDPPNPQTDITTTPAEHQESPVDAGLDDDDDYAGLMSQRKAALYYRVLHSTVQGHVKQGGAGL</sequence>
<dbReference type="AlphaFoldDB" id="A0AAD7KAB3"/>
<protein>
    <submittedName>
        <fullName evidence="2">Uncharacterized protein</fullName>
    </submittedName>
</protein>
<organism evidence="2 3">
    <name type="scientific">Mycena maculata</name>
    <dbReference type="NCBI Taxonomy" id="230809"/>
    <lineage>
        <taxon>Eukaryota</taxon>
        <taxon>Fungi</taxon>
        <taxon>Dikarya</taxon>
        <taxon>Basidiomycota</taxon>
        <taxon>Agaricomycotina</taxon>
        <taxon>Agaricomycetes</taxon>
        <taxon>Agaricomycetidae</taxon>
        <taxon>Agaricales</taxon>
        <taxon>Marasmiineae</taxon>
        <taxon>Mycenaceae</taxon>
        <taxon>Mycena</taxon>
    </lineage>
</organism>
<dbReference type="EMBL" id="JARJLG010000006">
    <property type="protein sequence ID" value="KAJ7780233.1"/>
    <property type="molecule type" value="Genomic_DNA"/>
</dbReference>
<proteinExistence type="predicted"/>
<name>A0AAD7KAB3_9AGAR</name>
<evidence type="ECO:0000256" key="1">
    <source>
        <dbReference type="SAM" id="MobiDB-lite"/>
    </source>
</evidence>
<dbReference type="Proteomes" id="UP001215280">
    <property type="component" value="Unassembled WGS sequence"/>
</dbReference>
<gene>
    <name evidence="2" type="ORF">DFH07DRAFT_950278</name>
</gene>